<evidence type="ECO:0000313" key="4">
    <source>
        <dbReference type="EnsemblMetazoa" id="CLYHEMP011474.1"/>
    </source>
</evidence>
<dbReference type="GeneID" id="136805290"/>
<dbReference type="PANTHER" id="PTHR11001:SF2">
    <property type="entry name" value="MITOCHONDRIAL FISSION PROCESS PROTEIN 1"/>
    <property type="match status" value="1"/>
</dbReference>
<sequence length="197" mass="22347">MSDQTRAKQKDDEIDYFRDTPIRYLGYANEVGEAFRQFVSKRVVGLSYAVASFYCLSDATSKAYLVKKDTELYHENGHLYANRKAAEIFIEAALWQGLASVMIPGFTINRICWASAIVLRKFSSTMISHGTQKALVTTIGLGSIPVIIKPIDSLVDKLMEEGVELSKRLGIKHEISHVHNEEFHITLDKESYHHHEK</sequence>
<accession>A0A7M5UKH6</accession>
<name>A0A7M5UKH6_9CNID</name>
<proteinExistence type="inferred from homology"/>
<dbReference type="RefSeq" id="XP_066917972.1">
    <property type="nucleotide sequence ID" value="XM_067061871.1"/>
</dbReference>
<keyword evidence="5" id="KW-1185">Reference proteome</keyword>
<dbReference type="GO" id="GO:0005739">
    <property type="term" value="C:mitochondrion"/>
    <property type="evidence" value="ECO:0007669"/>
    <property type="project" value="TreeGrafter"/>
</dbReference>
<dbReference type="Pfam" id="PF10558">
    <property type="entry name" value="MTP18"/>
    <property type="match status" value="1"/>
</dbReference>
<evidence type="ECO:0000256" key="3">
    <source>
        <dbReference type="ARBA" id="ARBA00029631"/>
    </source>
</evidence>
<evidence type="ECO:0000256" key="2">
    <source>
        <dbReference type="ARBA" id="ARBA00017835"/>
    </source>
</evidence>
<dbReference type="EnsemblMetazoa" id="CLYHEMT011474.1">
    <property type="protein sequence ID" value="CLYHEMP011474.1"/>
    <property type="gene ID" value="CLYHEMG011474"/>
</dbReference>
<dbReference type="GO" id="GO:0000266">
    <property type="term" value="P:mitochondrial fission"/>
    <property type="evidence" value="ECO:0007669"/>
    <property type="project" value="TreeGrafter"/>
</dbReference>
<dbReference type="InterPro" id="IPR019560">
    <property type="entry name" value="Mitochondrial_18_kDa_protein"/>
</dbReference>
<dbReference type="AlphaFoldDB" id="A0A7M5UKH6"/>
<protein>
    <recommendedName>
        <fullName evidence="2">Mitochondrial fission process protein 1</fullName>
    </recommendedName>
    <alternativeName>
        <fullName evidence="3">Mitochondrial 18 kDa protein</fullName>
    </alternativeName>
</protein>
<dbReference type="Proteomes" id="UP000594262">
    <property type="component" value="Unplaced"/>
</dbReference>
<evidence type="ECO:0000313" key="5">
    <source>
        <dbReference type="Proteomes" id="UP000594262"/>
    </source>
</evidence>
<dbReference type="PANTHER" id="PTHR11001">
    <property type="entry name" value="MITOCHONDRIAL FISSION PROCESS PROTEIN 1"/>
    <property type="match status" value="1"/>
</dbReference>
<comment type="similarity">
    <text evidence="1">Belongs to the MTFP1 family.</text>
</comment>
<organism evidence="4 5">
    <name type="scientific">Clytia hemisphaerica</name>
    <dbReference type="NCBI Taxonomy" id="252671"/>
    <lineage>
        <taxon>Eukaryota</taxon>
        <taxon>Metazoa</taxon>
        <taxon>Cnidaria</taxon>
        <taxon>Hydrozoa</taxon>
        <taxon>Hydroidolina</taxon>
        <taxon>Leptothecata</taxon>
        <taxon>Obeliida</taxon>
        <taxon>Clytiidae</taxon>
        <taxon>Clytia</taxon>
    </lineage>
</organism>
<reference evidence="4" key="1">
    <citation type="submission" date="2021-01" db="UniProtKB">
        <authorList>
            <consortium name="EnsemblMetazoa"/>
        </authorList>
    </citation>
    <scope>IDENTIFICATION</scope>
</reference>
<evidence type="ECO:0000256" key="1">
    <source>
        <dbReference type="ARBA" id="ARBA00009224"/>
    </source>
</evidence>
<dbReference type="OrthoDB" id="424969at2759"/>